<feature type="domain" description="DUF6593" evidence="1">
    <location>
        <begin position="10"/>
        <end position="168"/>
    </location>
</feature>
<evidence type="ECO:0000313" key="3">
    <source>
        <dbReference type="Proteomes" id="UP000077266"/>
    </source>
</evidence>
<reference evidence="2 3" key="1">
    <citation type="journal article" date="2016" name="Mol. Biol. Evol.">
        <title>Comparative Genomics of Early-Diverging Mushroom-Forming Fungi Provides Insights into the Origins of Lignocellulose Decay Capabilities.</title>
        <authorList>
            <person name="Nagy L.G."/>
            <person name="Riley R."/>
            <person name="Tritt A."/>
            <person name="Adam C."/>
            <person name="Daum C."/>
            <person name="Floudas D."/>
            <person name="Sun H."/>
            <person name="Yadav J.S."/>
            <person name="Pangilinan J."/>
            <person name="Larsson K.H."/>
            <person name="Matsuura K."/>
            <person name="Barry K."/>
            <person name="Labutti K."/>
            <person name="Kuo R."/>
            <person name="Ohm R.A."/>
            <person name="Bhattacharya S.S."/>
            <person name="Shirouzu T."/>
            <person name="Yoshinaga Y."/>
            <person name="Martin F.M."/>
            <person name="Grigoriev I.V."/>
            <person name="Hibbett D.S."/>
        </authorList>
    </citation>
    <scope>NUCLEOTIDE SEQUENCE [LARGE SCALE GENOMIC DNA]</scope>
    <source>
        <strain evidence="2 3">HHB12029</strain>
    </source>
</reference>
<evidence type="ECO:0000259" key="1">
    <source>
        <dbReference type="Pfam" id="PF20236"/>
    </source>
</evidence>
<evidence type="ECO:0000313" key="2">
    <source>
        <dbReference type="EMBL" id="KZV79771.1"/>
    </source>
</evidence>
<dbReference type="InParanoid" id="A0A165B3U8"/>
<gene>
    <name evidence="2" type="ORF">EXIGLDRAFT_734299</name>
</gene>
<dbReference type="InterPro" id="IPR046528">
    <property type="entry name" value="DUF6593"/>
</dbReference>
<proteinExistence type="predicted"/>
<dbReference type="Pfam" id="PF20236">
    <property type="entry name" value="DUF6593"/>
    <property type="match status" value="1"/>
</dbReference>
<name>A0A165B3U8_EXIGL</name>
<dbReference type="EMBL" id="KV426566">
    <property type="protein sequence ID" value="KZV79771.1"/>
    <property type="molecule type" value="Genomic_DNA"/>
</dbReference>
<dbReference type="AlphaFoldDB" id="A0A165B3U8"/>
<accession>A0A165B3U8</accession>
<dbReference type="Proteomes" id="UP000077266">
    <property type="component" value="Unassembled WGS sequence"/>
</dbReference>
<dbReference type="OrthoDB" id="10507364at2759"/>
<sequence>MELAFTGCGPLNAVVASKNDEISYSIRTAYSLSKMSTTISHTRDGGRVALIEWPAFGPNLLTLGEERVSPSSSSTSSSSSIRVGTYLKRETWYSNSRSFEYDGTLYTWVDVPFKSLRLVADGEKVPIAVLTECPFKKTRLSISTEGLVSVNSDTILVTALIMLHKRRQRRKKRHAASGGGP</sequence>
<protein>
    <recommendedName>
        <fullName evidence="1">DUF6593 domain-containing protein</fullName>
    </recommendedName>
</protein>
<keyword evidence="3" id="KW-1185">Reference proteome</keyword>
<organism evidence="2 3">
    <name type="scientific">Exidia glandulosa HHB12029</name>
    <dbReference type="NCBI Taxonomy" id="1314781"/>
    <lineage>
        <taxon>Eukaryota</taxon>
        <taxon>Fungi</taxon>
        <taxon>Dikarya</taxon>
        <taxon>Basidiomycota</taxon>
        <taxon>Agaricomycotina</taxon>
        <taxon>Agaricomycetes</taxon>
        <taxon>Auriculariales</taxon>
        <taxon>Exidiaceae</taxon>
        <taxon>Exidia</taxon>
    </lineage>
</organism>